<keyword evidence="7 9" id="KW-0472">Membrane</keyword>
<feature type="region of interest" description="Disordered" evidence="8">
    <location>
        <begin position="42"/>
        <end position="83"/>
    </location>
</feature>
<dbReference type="Pfam" id="PF02416">
    <property type="entry name" value="TatA_B_E"/>
    <property type="match status" value="1"/>
</dbReference>
<reference evidence="10" key="1">
    <citation type="submission" date="2020-05" db="EMBL/GenBank/DDBJ databases">
        <authorList>
            <person name="Chiriac C."/>
            <person name="Salcher M."/>
            <person name="Ghai R."/>
            <person name="Kavagutti S V."/>
        </authorList>
    </citation>
    <scope>NUCLEOTIDE SEQUENCE</scope>
</reference>
<sequence>MPLALITPVTAVIVLAVVLLVLGPKRLTGVGKALGSNLRDFQKSVTSGDDDDKKDLPSAHHADGTEAVTGEPVDEPRRRSPRG</sequence>
<feature type="compositionally biased region" description="Basic and acidic residues" evidence="8">
    <location>
        <begin position="51"/>
        <end position="64"/>
    </location>
</feature>
<protein>
    <submittedName>
        <fullName evidence="10">Unannotated protein</fullName>
    </submittedName>
</protein>
<accession>A0A6J7KK93</accession>
<dbReference type="Gene3D" id="1.20.5.3310">
    <property type="match status" value="1"/>
</dbReference>
<name>A0A6J7KK93_9ZZZZ</name>
<evidence type="ECO:0000256" key="5">
    <source>
        <dbReference type="ARBA" id="ARBA00022989"/>
    </source>
</evidence>
<keyword evidence="5 9" id="KW-1133">Transmembrane helix</keyword>
<dbReference type="AlphaFoldDB" id="A0A6J7KK93"/>
<gene>
    <name evidence="10" type="ORF">UFOPK3564_03798</name>
</gene>
<dbReference type="GO" id="GO:0016020">
    <property type="term" value="C:membrane"/>
    <property type="evidence" value="ECO:0007669"/>
    <property type="project" value="UniProtKB-ARBA"/>
</dbReference>
<organism evidence="10">
    <name type="scientific">freshwater metagenome</name>
    <dbReference type="NCBI Taxonomy" id="449393"/>
    <lineage>
        <taxon>unclassified sequences</taxon>
        <taxon>metagenomes</taxon>
        <taxon>ecological metagenomes</taxon>
    </lineage>
</organism>
<evidence type="ECO:0000256" key="7">
    <source>
        <dbReference type="ARBA" id="ARBA00023136"/>
    </source>
</evidence>
<keyword evidence="2" id="KW-0813">Transport</keyword>
<proteinExistence type="predicted"/>
<keyword evidence="3 9" id="KW-0812">Transmembrane</keyword>
<comment type="subcellular location">
    <subcellularLocation>
        <location evidence="1">Membrane</location>
        <topology evidence="1">Single-pass membrane protein</topology>
    </subcellularLocation>
</comment>
<keyword evidence="4" id="KW-0653">Protein transport</keyword>
<evidence type="ECO:0000256" key="8">
    <source>
        <dbReference type="SAM" id="MobiDB-lite"/>
    </source>
</evidence>
<keyword evidence="6" id="KW-0811">Translocation</keyword>
<dbReference type="GO" id="GO:0015031">
    <property type="term" value="P:protein transport"/>
    <property type="evidence" value="ECO:0007669"/>
    <property type="project" value="UniProtKB-KW"/>
</dbReference>
<evidence type="ECO:0000256" key="2">
    <source>
        <dbReference type="ARBA" id="ARBA00022448"/>
    </source>
</evidence>
<evidence type="ECO:0000256" key="9">
    <source>
        <dbReference type="SAM" id="Phobius"/>
    </source>
</evidence>
<dbReference type="InterPro" id="IPR003369">
    <property type="entry name" value="TatA/B/E"/>
</dbReference>
<evidence type="ECO:0000313" key="10">
    <source>
        <dbReference type="EMBL" id="CAB4956688.1"/>
    </source>
</evidence>
<evidence type="ECO:0000256" key="4">
    <source>
        <dbReference type="ARBA" id="ARBA00022927"/>
    </source>
</evidence>
<evidence type="ECO:0000256" key="3">
    <source>
        <dbReference type="ARBA" id="ARBA00022692"/>
    </source>
</evidence>
<evidence type="ECO:0000256" key="6">
    <source>
        <dbReference type="ARBA" id="ARBA00023010"/>
    </source>
</evidence>
<feature type="transmembrane region" description="Helical" evidence="9">
    <location>
        <begin position="6"/>
        <end position="23"/>
    </location>
</feature>
<dbReference type="EMBL" id="CAFBMK010000412">
    <property type="protein sequence ID" value="CAB4956688.1"/>
    <property type="molecule type" value="Genomic_DNA"/>
</dbReference>
<feature type="compositionally biased region" description="Basic and acidic residues" evidence="8">
    <location>
        <begin position="74"/>
        <end position="83"/>
    </location>
</feature>
<evidence type="ECO:0000256" key="1">
    <source>
        <dbReference type="ARBA" id="ARBA00004167"/>
    </source>
</evidence>